<feature type="compositionally biased region" description="Pro residues" evidence="8">
    <location>
        <begin position="292"/>
        <end position="304"/>
    </location>
</feature>
<dbReference type="Gene3D" id="3.30.200.20">
    <property type="entry name" value="Phosphorylase Kinase, domain 1"/>
    <property type="match status" value="1"/>
</dbReference>
<evidence type="ECO:0000256" key="1">
    <source>
        <dbReference type="ARBA" id="ARBA00012513"/>
    </source>
</evidence>
<dbReference type="PROSITE" id="PS00108">
    <property type="entry name" value="PROTEIN_KINASE_ST"/>
    <property type="match status" value="1"/>
</dbReference>
<evidence type="ECO:0000256" key="5">
    <source>
        <dbReference type="ARBA" id="ARBA00022777"/>
    </source>
</evidence>
<dbReference type="PROSITE" id="PS00107">
    <property type="entry name" value="PROTEIN_KINASE_ATP"/>
    <property type="match status" value="1"/>
</dbReference>
<accession>A0A6G3SNA9</accession>
<dbReference type="RefSeq" id="WP_164257158.1">
    <property type="nucleotide sequence ID" value="NZ_CP086102.1"/>
</dbReference>
<dbReference type="InterPro" id="IPR000719">
    <property type="entry name" value="Prot_kinase_dom"/>
</dbReference>
<feature type="region of interest" description="Disordered" evidence="8">
    <location>
        <begin position="288"/>
        <end position="336"/>
    </location>
</feature>
<dbReference type="Gene3D" id="1.10.510.10">
    <property type="entry name" value="Transferase(Phosphotransferase) domain 1"/>
    <property type="match status" value="1"/>
</dbReference>
<reference evidence="10" key="1">
    <citation type="submission" date="2020-01" db="EMBL/GenBank/DDBJ databases">
        <title>Insect and environment-associated Actinomycetes.</title>
        <authorList>
            <person name="Currrie C."/>
            <person name="Chevrette M."/>
            <person name="Carlson C."/>
            <person name="Stubbendieck R."/>
            <person name="Wendt-Pienkowski E."/>
        </authorList>
    </citation>
    <scope>NUCLEOTIDE SEQUENCE</scope>
    <source>
        <strain evidence="10">SID505</strain>
    </source>
</reference>
<dbReference type="SUPFAM" id="SSF56112">
    <property type="entry name" value="Protein kinase-like (PK-like)"/>
    <property type="match status" value="1"/>
</dbReference>
<dbReference type="PANTHER" id="PTHR43289:SF6">
    <property type="entry name" value="SERINE_THREONINE-PROTEIN KINASE NEKL-3"/>
    <property type="match status" value="1"/>
</dbReference>
<evidence type="ECO:0000256" key="8">
    <source>
        <dbReference type="SAM" id="MobiDB-lite"/>
    </source>
</evidence>
<keyword evidence="2" id="KW-0723">Serine/threonine-protein kinase</keyword>
<feature type="region of interest" description="Disordered" evidence="8">
    <location>
        <begin position="367"/>
        <end position="410"/>
    </location>
</feature>
<dbReference type="SMART" id="SM00220">
    <property type="entry name" value="S_TKc"/>
    <property type="match status" value="1"/>
</dbReference>
<evidence type="ECO:0000256" key="6">
    <source>
        <dbReference type="ARBA" id="ARBA00022840"/>
    </source>
</evidence>
<dbReference type="CDD" id="cd14014">
    <property type="entry name" value="STKc_PknB_like"/>
    <property type="match status" value="1"/>
</dbReference>
<keyword evidence="5 10" id="KW-0418">Kinase</keyword>
<evidence type="ECO:0000256" key="7">
    <source>
        <dbReference type="PROSITE-ProRule" id="PRU10141"/>
    </source>
</evidence>
<organism evidence="10">
    <name type="scientific">Streptomyces anulatus</name>
    <name type="common">Streptomyces chrysomallus</name>
    <dbReference type="NCBI Taxonomy" id="1892"/>
    <lineage>
        <taxon>Bacteria</taxon>
        <taxon>Bacillati</taxon>
        <taxon>Actinomycetota</taxon>
        <taxon>Actinomycetes</taxon>
        <taxon>Kitasatosporales</taxon>
        <taxon>Streptomycetaceae</taxon>
        <taxon>Streptomyces</taxon>
    </lineage>
</organism>
<keyword evidence="4 7" id="KW-0547">Nucleotide-binding</keyword>
<dbReference type="GO" id="GO:0005524">
    <property type="term" value="F:ATP binding"/>
    <property type="evidence" value="ECO:0007669"/>
    <property type="project" value="UniProtKB-UniRule"/>
</dbReference>
<feature type="binding site" evidence="7">
    <location>
        <position position="43"/>
    </location>
    <ligand>
        <name>ATP</name>
        <dbReference type="ChEBI" id="CHEBI:30616"/>
    </ligand>
</feature>
<proteinExistence type="predicted"/>
<dbReference type="GO" id="GO:0004674">
    <property type="term" value="F:protein serine/threonine kinase activity"/>
    <property type="evidence" value="ECO:0007669"/>
    <property type="project" value="UniProtKB-KW"/>
</dbReference>
<protein>
    <recommendedName>
        <fullName evidence="1">non-specific serine/threonine protein kinase</fullName>
        <ecNumber evidence="1">2.7.11.1</ecNumber>
    </recommendedName>
</protein>
<dbReference type="AlphaFoldDB" id="A0A6G3SNA9"/>
<feature type="compositionally biased region" description="Low complexity" evidence="8">
    <location>
        <begin position="383"/>
        <end position="396"/>
    </location>
</feature>
<dbReference type="PROSITE" id="PS50011">
    <property type="entry name" value="PROTEIN_KINASE_DOM"/>
    <property type="match status" value="1"/>
</dbReference>
<comment type="caution">
    <text evidence="10">The sequence shown here is derived from an EMBL/GenBank/DDBJ whole genome shotgun (WGS) entry which is preliminary data.</text>
</comment>
<name>A0A6G3SNA9_STRAQ</name>
<dbReference type="Pfam" id="PF00069">
    <property type="entry name" value="Pkinase"/>
    <property type="match status" value="1"/>
</dbReference>
<evidence type="ECO:0000256" key="4">
    <source>
        <dbReference type="ARBA" id="ARBA00022741"/>
    </source>
</evidence>
<keyword evidence="3" id="KW-0808">Transferase</keyword>
<dbReference type="EC" id="2.7.11.1" evidence="1"/>
<evidence type="ECO:0000313" key="10">
    <source>
        <dbReference type="EMBL" id="NEB84401.1"/>
    </source>
</evidence>
<evidence type="ECO:0000259" key="9">
    <source>
        <dbReference type="PROSITE" id="PS50011"/>
    </source>
</evidence>
<gene>
    <name evidence="10" type="ORF">G3I43_09455</name>
</gene>
<evidence type="ECO:0000256" key="2">
    <source>
        <dbReference type="ARBA" id="ARBA00022527"/>
    </source>
</evidence>
<sequence>MTAGSEGSVIDERFELLERLGGGGMGLVWRARDIVLHRDVALKEVRPPDPELLRLRPDAAEMLRKRVLREAVSLARISHPNVVTIYHIVSSAEVAHPWLVMELISGGSLQDRLERGPCTPTETARWGRGVLAGLRAAHGAGILHRDVKPGNVLMRTDGTPLLTDFGIAAVREATSLTNTGELIGSPDYMAPERLRGRDDDPSSDLWSLAMMLYVAVEGHHPMHRSSTLATLAAILEEDVPPPRRAGALGPVLRSVLVKDVASRPDAESLDDLLARAAGDRAVTAIDGIAVPSPTPYTPTEPAAPVPAASGPPVRDAAGPGAETSRTPTHGTGAAGRSRRRLVLPAVLVGALVAGLLAWEYAPSFGRDDKPSAGAPSTPSGVRTPTSGPSASLTSGPTPSPTPAEETDLLTPSGARKVLKELEAVTGGTKVLPVFSLRPDSASGQTLLDEETVQGKKVADGFSYKDGRGTLLGNEGLLKDQRLLDLDRVDWDALPRLLRIARTELGVLNPDPEKTQVNFDWYEGQGAIVIHTNGEYQTSGMLIATFDGRTVRRVTAD</sequence>
<dbReference type="InterPro" id="IPR011009">
    <property type="entry name" value="Kinase-like_dom_sf"/>
</dbReference>
<evidence type="ECO:0000256" key="3">
    <source>
        <dbReference type="ARBA" id="ARBA00022679"/>
    </source>
</evidence>
<dbReference type="InterPro" id="IPR017441">
    <property type="entry name" value="Protein_kinase_ATP_BS"/>
</dbReference>
<feature type="domain" description="Protein kinase" evidence="9">
    <location>
        <begin position="14"/>
        <end position="273"/>
    </location>
</feature>
<dbReference type="EMBL" id="JAAGMK010000260">
    <property type="protein sequence ID" value="NEB84401.1"/>
    <property type="molecule type" value="Genomic_DNA"/>
</dbReference>
<dbReference type="InterPro" id="IPR008271">
    <property type="entry name" value="Ser/Thr_kinase_AS"/>
</dbReference>
<keyword evidence="6 7" id="KW-0067">ATP-binding</keyword>
<dbReference type="PANTHER" id="PTHR43289">
    <property type="entry name" value="MITOGEN-ACTIVATED PROTEIN KINASE KINASE KINASE 20-RELATED"/>
    <property type="match status" value="1"/>
</dbReference>